<evidence type="ECO:0000256" key="1">
    <source>
        <dbReference type="SAM" id="MobiDB-lite"/>
    </source>
</evidence>
<evidence type="ECO:0000313" key="3">
    <source>
        <dbReference type="Proteomes" id="UP001378592"/>
    </source>
</evidence>
<protein>
    <submittedName>
        <fullName evidence="2">Uncharacterized protein</fullName>
    </submittedName>
</protein>
<evidence type="ECO:0000313" key="2">
    <source>
        <dbReference type="EMBL" id="KAK7874128.1"/>
    </source>
</evidence>
<keyword evidence="3" id="KW-1185">Reference proteome</keyword>
<organism evidence="2 3">
    <name type="scientific">Gryllus longicercus</name>
    <dbReference type="NCBI Taxonomy" id="2509291"/>
    <lineage>
        <taxon>Eukaryota</taxon>
        <taxon>Metazoa</taxon>
        <taxon>Ecdysozoa</taxon>
        <taxon>Arthropoda</taxon>
        <taxon>Hexapoda</taxon>
        <taxon>Insecta</taxon>
        <taxon>Pterygota</taxon>
        <taxon>Neoptera</taxon>
        <taxon>Polyneoptera</taxon>
        <taxon>Orthoptera</taxon>
        <taxon>Ensifera</taxon>
        <taxon>Gryllidea</taxon>
        <taxon>Grylloidea</taxon>
        <taxon>Gryllidae</taxon>
        <taxon>Gryllinae</taxon>
        <taxon>Gryllus</taxon>
    </lineage>
</organism>
<dbReference type="InterPro" id="IPR029309">
    <property type="entry name" value="CaRF"/>
</dbReference>
<accession>A0AAN9WVE1</accession>
<sequence length="178" mass="19971">MFSEKNMRIHPALIKEIKKIVKSGVTSTTEIKIHLKQFVDNMFGEDSAPNLTNKAFYPCKSIIYTHVYRIIYNEETVCGTEILNENEEQQSMAPEEIVSDSAIPINNLERKQQDLRESAKKIIEMSYLCTVETGIKTAIEACNSACSTLAKCIPSSSGLSSDSQKTGKTHWITNTNKM</sequence>
<dbReference type="Pfam" id="PF15299">
    <property type="entry name" value="ALS2CR8"/>
    <property type="match status" value="1"/>
</dbReference>
<reference evidence="2 3" key="1">
    <citation type="submission" date="2024-03" db="EMBL/GenBank/DDBJ databases">
        <title>The genome assembly and annotation of the cricket Gryllus longicercus Weissman &amp; Gray.</title>
        <authorList>
            <person name="Szrajer S."/>
            <person name="Gray D."/>
            <person name="Ylla G."/>
        </authorList>
    </citation>
    <scope>NUCLEOTIDE SEQUENCE [LARGE SCALE GENOMIC DNA]</scope>
    <source>
        <strain evidence="2">DAG 2021-001</strain>
        <tissue evidence="2">Whole body minus gut</tissue>
    </source>
</reference>
<feature type="region of interest" description="Disordered" evidence="1">
    <location>
        <begin position="155"/>
        <end position="178"/>
    </location>
</feature>
<name>A0AAN9WVE1_9ORTH</name>
<dbReference type="AlphaFoldDB" id="A0AAN9WVE1"/>
<gene>
    <name evidence="2" type="ORF">R5R35_004671</name>
</gene>
<proteinExistence type="predicted"/>
<dbReference type="GO" id="GO:0003700">
    <property type="term" value="F:DNA-binding transcription factor activity"/>
    <property type="evidence" value="ECO:0007669"/>
    <property type="project" value="InterPro"/>
</dbReference>
<comment type="caution">
    <text evidence="2">The sequence shown here is derived from an EMBL/GenBank/DDBJ whole genome shotgun (WGS) entry which is preliminary data.</text>
</comment>
<dbReference type="EMBL" id="JAZDUA010000005">
    <property type="protein sequence ID" value="KAK7874128.1"/>
    <property type="molecule type" value="Genomic_DNA"/>
</dbReference>
<dbReference type="Proteomes" id="UP001378592">
    <property type="component" value="Unassembled WGS sequence"/>
</dbReference>